<dbReference type="OrthoDB" id="270584at2759"/>
<comment type="caution">
    <text evidence="2">The sequence shown here is derived from an EMBL/GenBank/DDBJ whole genome shotgun (WGS) entry which is preliminary data.</text>
</comment>
<organism evidence="2 3">
    <name type="scientific">Zizania palustris</name>
    <name type="common">Northern wild rice</name>
    <dbReference type="NCBI Taxonomy" id="103762"/>
    <lineage>
        <taxon>Eukaryota</taxon>
        <taxon>Viridiplantae</taxon>
        <taxon>Streptophyta</taxon>
        <taxon>Embryophyta</taxon>
        <taxon>Tracheophyta</taxon>
        <taxon>Spermatophyta</taxon>
        <taxon>Magnoliopsida</taxon>
        <taxon>Liliopsida</taxon>
        <taxon>Poales</taxon>
        <taxon>Poaceae</taxon>
        <taxon>BOP clade</taxon>
        <taxon>Oryzoideae</taxon>
        <taxon>Oryzeae</taxon>
        <taxon>Zizaniinae</taxon>
        <taxon>Zizania</taxon>
    </lineage>
</organism>
<reference evidence="2" key="2">
    <citation type="submission" date="2021-02" db="EMBL/GenBank/DDBJ databases">
        <authorList>
            <person name="Kimball J.A."/>
            <person name="Haas M.W."/>
            <person name="Macchietto M."/>
            <person name="Kono T."/>
            <person name="Duquette J."/>
            <person name="Shao M."/>
        </authorList>
    </citation>
    <scope>NUCLEOTIDE SEQUENCE</scope>
    <source>
        <tissue evidence="2">Fresh leaf tissue</tissue>
    </source>
</reference>
<feature type="region of interest" description="Disordered" evidence="1">
    <location>
        <begin position="75"/>
        <end position="109"/>
    </location>
</feature>
<evidence type="ECO:0008006" key="4">
    <source>
        <dbReference type="Google" id="ProtNLM"/>
    </source>
</evidence>
<name>A0A8J6BWE0_ZIZPA</name>
<proteinExistence type="predicted"/>
<accession>A0A8J6BWE0</accession>
<feature type="compositionally biased region" description="Polar residues" evidence="1">
    <location>
        <begin position="96"/>
        <end position="109"/>
    </location>
</feature>
<evidence type="ECO:0000313" key="3">
    <source>
        <dbReference type="Proteomes" id="UP000729402"/>
    </source>
</evidence>
<protein>
    <recommendedName>
        <fullName evidence="4">EF-hand domain-containing protein</fullName>
    </recommendedName>
</protein>
<evidence type="ECO:0000256" key="1">
    <source>
        <dbReference type="SAM" id="MobiDB-lite"/>
    </source>
</evidence>
<sequence length="109" mass="12437">MEHVLLVLRETEAEWEARIRGMFRFFDASGRGHLNHEQIEDDLSALHLPPEGGGWKGDYARELLRACDRDLRRPRRLRRLPQVHGRQGAGALPHSRPSTSSTTDASCRV</sequence>
<keyword evidence="3" id="KW-1185">Reference proteome</keyword>
<dbReference type="EMBL" id="JAAALK010000080">
    <property type="protein sequence ID" value="KAG8095456.1"/>
    <property type="molecule type" value="Genomic_DNA"/>
</dbReference>
<gene>
    <name evidence="2" type="ORF">GUJ93_ZPchr0012g19875</name>
</gene>
<reference evidence="2" key="1">
    <citation type="journal article" date="2021" name="bioRxiv">
        <title>Whole Genome Assembly and Annotation of Northern Wild Rice, Zizania palustris L., Supports a Whole Genome Duplication in the Zizania Genus.</title>
        <authorList>
            <person name="Haas M."/>
            <person name="Kono T."/>
            <person name="Macchietto M."/>
            <person name="Millas R."/>
            <person name="McGilp L."/>
            <person name="Shao M."/>
            <person name="Duquette J."/>
            <person name="Hirsch C.N."/>
            <person name="Kimball J."/>
        </authorList>
    </citation>
    <scope>NUCLEOTIDE SEQUENCE</scope>
    <source>
        <tissue evidence="2">Fresh leaf tissue</tissue>
    </source>
</reference>
<evidence type="ECO:0000313" key="2">
    <source>
        <dbReference type="EMBL" id="KAG8095456.1"/>
    </source>
</evidence>
<dbReference type="Proteomes" id="UP000729402">
    <property type="component" value="Unassembled WGS sequence"/>
</dbReference>
<dbReference type="AlphaFoldDB" id="A0A8J6BWE0"/>